<dbReference type="KEGG" id="haei:MUN82_14645"/>
<dbReference type="GO" id="GO:0004519">
    <property type="term" value="F:endonuclease activity"/>
    <property type="evidence" value="ECO:0007669"/>
    <property type="project" value="UniProtKB-KW"/>
</dbReference>
<dbReference type="InterPro" id="IPR011335">
    <property type="entry name" value="Restrct_endonuc-II-like"/>
</dbReference>
<dbReference type="PANTHER" id="PTHR36558:SF1">
    <property type="entry name" value="RESTRICTION ENDONUCLEASE DOMAIN-CONTAINING PROTEIN-RELATED"/>
    <property type="match status" value="1"/>
</dbReference>
<dbReference type="InterPro" id="IPR012296">
    <property type="entry name" value="Nuclease_put_TT1808"/>
</dbReference>
<protein>
    <submittedName>
        <fullName evidence="2">Uma2 family endonuclease</fullName>
    </submittedName>
</protein>
<dbReference type="InterPro" id="IPR008538">
    <property type="entry name" value="Uma2"/>
</dbReference>
<sequence length="206" mass="23820">MEQQQSASRFYSVEEYLALEEQSEMRHEYYRGEVFAMAGGTANHNELVLNLVMLLRAGAQPRGCRVFAESVQLAVSQGLYYTYPDVMVTCHPGDIAAERQMHHPLLLAEVLSPSTAERDRIWKMLRYQRLDSLRHYLLISQEYQAVEWYQRASAEALWTHRVLIHDEFLELLELALRIRVGDIYGSLNIQLSTTDKPLPGEGFEKE</sequence>
<dbReference type="RefSeq" id="WP_245091603.1">
    <property type="nucleotide sequence ID" value="NZ_CP095053.1"/>
</dbReference>
<evidence type="ECO:0000259" key="1">
    <source>
        <dbReference type="Pfam" id="PF05685"/>
    </source>
</evidence>
<dbReference type="CDD" id="cd06260">
    <property type="entry name" value="DUF820-like"/>
    <property type="match status" value="1"/>
</dbReference>
<keyword evidence="2" id="KW-0255">Endonuclease</keyword>
<dbReference type="PANTHER" id="PTHR36558">
    <property type="entry name" value="GLR1098 PROTEIN"/>
    <property type="match status" value="1"/>
</dbReference>
<name>A0A8T9SVC0_9BACT</name>
<keyword evidence="3" id="KW-1185">Reference proteome</keyword>
<dbReference type="AlphaFoldDB" id="A0A8T9SVC0"/>
<dbReference type="Pfam" id="PF05685">
    <property type="entry name" value="Uma2"/>
    <property type="match status" value="1"/>
</dbReference>
<dbReference type="EMBL" id="CP095053">
    <property type="protein sequence ID" value="UOR04180.1"/>
    <property type="molecule type" value="Genomic_DNA"/>
</dbReference>
<feature type="domain" description="Putative restriction endonuclease" evidence="1">
    <location>
        <begin position="13"/>
        <end position="171"/>
    </location>
</feature>
<evidence type="ECO:0000313" key="2">
    <source>
        <dbReference type="EMBL" id="UOR04180.1"/>
    </source>
</evidence>
<keyword evidence="2" id="KW-0378">Hydrolase</keyword>
<gene>
    <name evidence="2" type="ORF">MUN82_14645</name>
</gene>
<dbReference type="SUPFAM" id="SSF52980">
    <property type="entry name" value="Restriction endonuclease-like"/>
    <property type="match status" value="1"/>
</dbReference>
<organism evidence="2 3">
    <name type="scientific">Hymenobacter aerilatus</name>
    <dbReference type="NCBI Taxonomy" id="2932251"/>
    <lineage>
        <taxon>Bacteria</taxon>
        <taxon>Pseudomonadati</taxon>
        <taxon>Bacteroidota</taxon>
        <taxon>Cytophagia</taxon>
        <taxon>Cytophagales</taxon>
        <taxon>Hymenobacteraceae</taxon>
        <taxon>Hymenobacter</taxon>
    </lineage>
</organism>
<keyword evidence="2" id="KW-0540">Nuclease</keyword>
<reference evidence="2 3" key="1">
    <citation type="submission" date="2022-04" db="EMBL/GenBank/DDBJ databases">
        <title>Hymenobacter sp. isolated from the air.</title>
        <authorList>
            <person name="Won M."/>
            <person name="Lee C.-M."/>
            <person name="Woen H.-Y."/>
            <person name="Kwon S.-W."/>
        </authorList>
    </citation>
    <scope>NUCLEOTIDE SEQUENCE [LARGE SCALE GENOMIC DNA]</scope>
    <source>
        <strain evidence="3">5413 J-13</strain>
    </source>
</reference>
<accession>A0A8T9SVC0</accession>
<proteinExistence type="predicted"/>
<evidence type="ECO:0000313" key="3">
    <source>
        <dbReference type="Proteomes" id="UP000829925"/>
    </source>
</evidence>
<dbReference type="Gene3D" id="3.90.1570.10">
    <property type="entry name" value="tt1808, chain A"/>
    <property type="match status" value="1"/>
</dbReference>
<dbReference type="Proteomes" id="UP000829925">
    <property type="component" value="Chromosome"/>
</dbReference>